<sequence length="439" mass="48411">MSRSYTQTPVVPADSGSRAEAFDESKIELFSQTALFEETPLQAPIEGVQLVKGVDSGYGATGGAGKNGCQATNPQGCESEKFPFQPVCSTTPVNIGLNDGAEKGNNGQTVTVAKNAVLEIWKVTSPMGLLSGIEDMSDNTFAISKKEVRFRSSSDLIKDEYIGQQSVAPKSSELVSISETIPDYEYPVGEPYSVNIKISNSPKEPDQATVERELLSKLPVEVQRSDPNPGVTNQIADIVTSLRTPPTTNVQPRNYGTADCIDVSNIEFMPNQNVFETCVNRRSPMDFVFTALVDAKQWVECLANRQQCAEVEIVGLLIDAIYGSNQTCNDEYCADQFFDHSLATNLSPLDFPDYVEPGFENNPEPIMKAHYVTTPCQVRVDYKNIYDIPCLWDVSPYMTLYNTEAQMRAPGDPDMPSWDEYWKAVVEEAERRGEACGVF</sequence>
<evidence type="ECO:0000313" key="2">
    <source>
        <dbReference type="Proteomes" id="UP000741282"/>
    </source>
</evidence>
<evidence type="ECO:0000313" key="1">
    <source>
        <dbReference type="EMBL" id="MCA9376899.1"/>
    </source>
</evidence>
<dbReference type="EMBL" id="JAGQLN010000010">
    <property type="protein sequence ID" value="MCA9376899.1"/>
    <property type="molecule type" value="Genomic_DNA"/>
</dbReference>
<reference evidence="1" key="2">
    <citation type="journal article" date="2021" name="Microbiome">
        <title>Successional dynamics and alternative stable states in a saline activated sludge microbial community over 9 years.</title>
        <authorList>
            <person name="Wang Y."/>
            <person name="Ye J."/>
            <person name="Ju F."/>
            <person name="Liu L."/>
            <person name="Boyd J.A."/>
            <person name="Deng Y."/>
            <person name="Parks D.H."/>
            <person name="Jiang X."/>
            <person name="Yin X."/>
            <person name="Woodcroft B.J."/>
            <person name="Tyson G.W."/>
            <person name="Hugenholtz P."/>
            <person name="Polz M.F."/>
            <person name="Zhang T."/>
        </authorList>
    </citation>
    <scope>NUCLEOTIDE SEQUENCE</scope>
    <source>
        <strain evidence="1">HKST-UBA17</strain>
    </source>
</reference>
<comment type="caution">
    <text evidence="1">The sequence shown here is derived from an EMBL/GenBank/DDBJ whole genome shotgun (WGS) entry which is preliminary data.</text>
</comment>
<dbReference type="AlphaFoldDB" id="A0A955I2Z8"/>
<organism evidence="1 2">
    <name type="scientific">Candidatus Dojkabacteria bacterium</name>
    <dbReference type="NCBI Taxonomy" id="2099670"/>
    <lineage>
        <taxon>Bacteria</taxon>
        <taxon>Candidatus Dojkabacteria</taxon>
    </lineage>
</organism>
<name>A0A955I2Z8_9BACT</name>
<reference evidence="1" key="1">
    <citation type="submission" date="2020-04" db="EMBL/GenBank/DDBJ databases">
        <authorList>
            <person name="Zhang T."/>
        </authorList>
    </citation>
    <scope>NUCLEOTIDE SEQUENCE</scope>
    <source>
        <strain evidence="1">HKST-UBA17</strain>
    </source>
</reference>
<proteinExistence type="predicted"/>
<dbReference type="Proteomes" id="UP000741282">
    <property type="component" value="Unassembled WGS sequence"/>
</dbReference>
<protein>
    <submittedName>
        <fullName evidence="1">Uncharacterized protein</fullName>
    </submittedName>
</protein>
<gene>
    <name evidence="1" type="ORF">KC685_03195</name>
</gene>
<accession>A0A955I2Z8</accession>